<dbReference type="AlphaFoldDB" id="A0AA96WWL7"/>
<dbReference type="Pfam" id="PF09720">
    <property type="entry name" value="Unstab_antitox"/>
    <property type="match status" value="1"/>
</dbReference>
<accession>A0AA96WWL7</accession>
<dbReference type="InterPro" id="IPR018247">
    <property type="entry name" value="EF_Hand_1_Ca_BS"/>
</dbReference>
<dbReference type="PROSITE" id="PS00018">
    <property type="entry name" value="EF_HAND_1"/>
    <property type="match status" value="1"/>
</dbReference>
<reference evidence="1" key="2">
    <citation type="submission" date="2023-07" db="EMBL/GenBank/DDBJ databases">
        <authorList>
            <person name="Bai X.-H."/>
            <person name="Wang H.-H."/>
            <person name="Wang J."/>
            <person name="Ma M.-Y."/>
            <person name="Hu H.-H."/>
            <person name="Song Z.-L."/>
            <person name="Ma H.-G."/>
            <person name="Fan Y."/>
            <person name="Du C.-Y."/>
            <person name="Xu J.-C."/>
        </authorList>
    </citation>
    <scope>NUCLEOTIDE SEQUENCE</scope>
    <source>
        <strain evidence="1">CZ1</strain>
    </source>
</reference>
<proteinExistence type="predicted"/>
<gene>
    <name evidence="1" type="ORF">Q2T42_00920</name>
</gene>
<organism evidence="1">
    <name type="scientific">Leptolyngbya boryana CZ1</name>
    <dbReference type="NCBI Taxonomy" id="3060204"/>
    <lineage>
        <taxon>Bacteria</taxon>
        <taxon>Bacillati</taxon>
        <taxon>Cyanobacteriota</taxon>
        <taxon>Cyanophyceae</taxon>
        <taxon>Leptolyngbyales</taxon>
        <taxon>Leptolyngbyaceae</taxon>
        <taxon>Leptolyngbya group</taxon>
        <taxon>Leptolyngbya</taxon>
    </lineage>
</organism>
<protein>
    <submittedName>
        <fullName evidence="1">Addiction module protein</fullName>
    </submittedName>
</protein>
<dbReference type="EMBL" id="CP130144">
    <property type="protein sequence ID" value="WNZ46398.1"/>
    <property type="molecule type" value="Genomic_DNA"/>
</dbReference>
<sequence length="74" mass="8477">MDINNTLNQINELSIDDRIRLVQAIWDGIAAEQGFPDLTLEQEQELDRRSAAYDANPDDVMTWEEVKASIKKKS</sequence>
<dbReference type="NCBIfam" id="TIGR02574">
    <property type="entry name" value="stabl_TIGR02574"/>
    <property type="match status" value="1"/>
</dbReference>
<evidence type="ECO:0000313" key="1">
    <source>
        <dbReference type="EMBL" id="WNZ46398.1"/>
    </source>
</evidence>
<name>A0AA96WWL7_LEPBY</name>
<dbReference type="RefSeq" id="WP_316427552.1">
    <property type="nucleotide sequence ID" value="NZ_CP130144.1"/>
</dbReference>
<dbReference type="InterPro" id="IPR013406">
    <property type="entry name" value="CHP02574_addiction_mod"/>
</dbReference>
<reference evidence="1" key="1">
    <citation type="journal article" date="2023" name="Plants (Basel)">
        <title>Genomic Analysis of Leptolyngbya boryana CZ1 Reveals Efficient Carbon Fixation Modules.</title>
        <authorList>
            <person name="Bai X."/>
            <person name="Wang H."/>
            <person name="Cheng W."/>
            <person name="Wang J."/>
            <person name="Ma M."/>
            <person name="Hu H."/>
            <person name="Song Z."/>
            <person name="Ma H."/>
            <person name="Fan Y."/>
            <person name="Du C."/>
            <person name="Xu J."/>
        </authorList>
    </citation>
    <scope>NUCLEOTIDE SEQUENCE</scope>
    <source>
        <strain evidence="1">CZ1</strain>
    </source>
</reference>